<dbReference type="RefSeq" id="WP_003463981.1">
    <property type="nucleotide sequence ID" value="NZ_JAMRYU010000030.1"/>
</dbReference>
<protein>
    <submittedName>
        <fullName evidence="1">CXXX repeat peptide modification system protein</fullName>
    </submittedName>
</protein>
<dbReference type="InterPro" id="IPR026413">
    <property type="entry name" value="CXXX_rpt_assoc"/>
</dbReference>
<evidence type="ECO:0000313" key="1">
    <source>
        <dbReference type="EMBL" id="MDC4242373.1"/>
    </source>
</evidence>
<dbReference type="AlphaFoldDB" id="A0A9X3XNI1"/>
<dbReference type="Proteomes" id="UP001141183">
    <property type="component" value="Unassembled WGS sequence"/>
</dbReference>
<organism evidence="1 2">
    <name type="scientific">Clostridium tertium</name>
    <dbReference type="NCBI Taxonomy" id="1559"/>
    <lineage>
        <taxon>Bacteria</taxon>
        <taxon>Bacillati</taxon>
        <taxon>Bacillota</taxon>
        <taxon>Clostridia</taxon>
        <taxon>Eubacteriales</taxon>
        <taxon>Clostridiaceae</taxon>
        <taxon>Clostridium</taxon>
    </lineage>
</organism>
<evidence type="ECO:0000313" key="2">
    <source>
        <dbReference type="Proteomes" id="UP001141183"/>
    </source>
</evidence>
<name>A0A9X3XNI1_9CLOT</name>
<reference evidence="1" key="1">
    <citation type="submission" date="2022-05" db="EMBL/GenBank/DDBJ databases">
        <title>Draft genome sequence of Clostridium tertium strain CP3 isolated from Peru.</title>
        <authorList>
            <person name="Hurtado R."/>
            <person name="Lima L."/>
            <person name="Sousa T."/>
            <person name="Jaiswal A.K."/>
            <person name="Tiwari S."/>
            <person name="Maturrano L."/>
            <person name="Brenig B."/>
            <person name="Azevedo V."/>
        </authorList>
    </citation>
    <scope>NUCLEOTIDE SEQUENCE</scope>
    <source>
        <strain evidence="1">CP3</strain>
    </source>
</reference>
<gene>
    <name evidence="1" type="ORF">NE398_19770</name>
</gene>
<dbReference type="EMBL" id="JAMRYU010000030">
    <property type="protein sequence ID" value="MDC4242373.1"/>
    <property type="molecule type" value="Genomic_DNA"/>
</dbReference>
<comment type="caution">
    <text evidence="1">The sequence shown here is derived from an EMBL/GenBank/DDBJ whole genome shotgun (WGS) entry which is preliminary data.</text>
</comment>
<keyword evidence="2" id="KW-1185">Reference proteome</keyword>
<accession>A0A9X3XNI1</accession>
<sequence length="99" mass="11666">MNVKKIGKVNIGEKRAMEKIYNKRAALDELIFTICKESSPELYKKVSDDLNNAINEYNNWWKNISEKYNWIIGKDEYLILDFNTCDVIVEKLNSCENKI</sequence>
<proteinExistence type="predicted"/>
<dbReference type="NCBIfam" id="TIGR04116">
    <property type="entry name" value="CXXX_rpt_assoc"/>
    <property type="match status" value="1"/>
</dbReference>